<reference evidence="2 3" key="1">
    <citation type="journal article" date="2016" name="Mol. Biol. Evol.">
        <title>Comparative Genomics of Early-Diverging Mushroom-Forming Fungi Provides Insights into the Origins of Lignocellulose Decay Capabilities.</title>
        <authorList>
            <person name="Nagy L.G."/>
            <person name="Riley R."/>
            <person name="Tritt A."/>
            <person name="Adam C."/>
            <person name="Daum C."/>
            <person name="Floudas D."/>
            <person name="Sun H."/>
            <person name="Yadav J.S."/>
            <person name="Pangilinan J."/>
            <person name="Larsson K.H."/>
            <person name="Matsuura K."/>
            <person name="Barry K."/>
            <person name="Labutti K."/>
            <person name="Kuo R."/>
            <person name="Ohm R.A."/>
            <person name="Bhattacharya S.S."/>
            <person name="Shirouzu T."/>
            <person name="Yoshinaga Y."/>
            <person name="Martin F.M."/>
            <person name="Grigoriev I.V."/>
            <person name="Hibbett D.S."/>
        </authorList>
    </citation>
    <scope>NUCLEOTIDE SEQUENCE [LARGE SCALE GENOMIC DNA]</scope>
    <source>
        <strain evidence="2 3">HHB10207 ss-3</strain>
    </source>
</reference>
<protein>
    <submittedName>
        <fullName evidence="2">Uncharacterized protein</fullName>
    </submittedName>
</protein>
<accession>A0A166GMJ4</accession>
<feature type="region of interest" description="Disordered" evidence="1">
    <location>
        <begin position="18"/>
        <end position="60"/>
    </location>
</feature>
<dbReference type="Proteomes" id="UP000076798">
    <property type="component" value="Unassembled WGS sequence"/>
</dbReference>
<gene>
    <name evidence="2" type="ORF">SISSUDRAFT_1059136</name>
</gene>
<evidence type="ECO:0000313" key="3">
    <source>
        <dbReference type="Proteomes" id="UP000076798"/>
    </source>
</evidence>
<proteinExistence type="predicted"/>
<dbReference type="EMBL" id="KV428018">
    <property type="protein sequence ID" value="KZT41826.1"/>
    <property type="molecule type" value="Genomic_DNA"/>
</dbReference>
<name>A0A166GMJ4_9AGAM</name>
<evidence type="ECO:0000256" key="1">
    <source>
        <dbReference type="SAM" id="MobiDB-lite"/>
    </source>
</evidence>
<dbReference type="AlphaFoldDB" id="A0A166GMJ4"/>
<feature type="region of interest" description="Disordered" evidence="1">
    <location>
        <begin position="72"/>
        <end position="91"/>
    </location>
</feature>
<organism evidence="2 3">
    <name type="scientific">Sistotremastrum suecicum HHB10207 ss-3</name>
    <dbReference type="NCBI Taxonomy" id="1314776"/>
    <lineage>
        <taxon>Eukaryota</taxon>
        <taxon>Fungi</taxon>
        <taxon>Dikarya</taxon>
        <taxon>Basidiomycota</taxon>
        <taxon>Agaricomycotina</taxon>
        <taxon>Agaricomycetes</taxon>
        <taxon>Sistotremastrales</taxon>
        <taxon>Sistotremastraceae</taxon>
        <taxon>Sistotremastrum</taxon>
    </lineage>
</organism>
<evidence type="ECO:0000313" key="2">
    <source>
        <dbReference type="EMBL" id="KZT41826.1"/>
    </source>
</evidence>
<feature type="compositionally biased region" description="Polar residues" evidence="1">
    <location>
        <begin position="18"/>
        <end position="29"/>
    </location>
</feature>
<sequence>MNQQVSVLSRSRWLDTVVSTSKAPESSGLTRLEESPPFYTSRAHPVPRQHNVCTSSAGPDALVESSTRETLYNRLQSVPPAEDAEEQTGRSMRMYGEQRKQREDSSIGRSALNPEQLSFWGKHLASRFNETATNDGNSISNTSRNLEMPRPFGLSLYDWAKGLGMLPDQELNRIFYPLSPIEIQTAAGTFETNYSRCSWAGGISAAIQWEQAMHAAIEHHDNCSQSVIRDALGSVVIFLGLIHKYENQTMPEDYATACLYLLLRSVVCCSVAIDNPDCLVEIAHFQGLLDTCILIGAAYVEYLPEMIDDYSLILSGMTEVFARAVREHHAPLIPTDTWSRYFHAMNILDCAFPPTMQRITLEYIQQNNLDEYNVQRRLGTRTDRAAVRGTAVFNASANMAILDHKWHQQMKTPLTDQERSQNWSQYVQAIADLTLTVPDNLRRFIYRSPLSPGILARHHIPPHSQE</sequence>
<keyword evidence="3" id="KW-1185">Reference proteome</keyword>